<keyword evidence="6" id="KW-0121">Carboxypeptidase</keyword>
<dbReference type="GO" id="GO:0004180">
    <property type="term" value="F:carboxypeptidase activity"/>
    <property type="evidence" value="ECO:0007669"/>
    <property type="project" value="UniProtKB-KW"/>
</dbReference>
<name>A0AAD9G393_9STRA</name>
<dbReference type="GO" id="GO:0070008">
    <property type="term" value="F:serine-type exopeptidase activity"/>
    <property type="evidence" value="ECO:0007669"/>
    <property type="project" value="InterPro"/>
</dbReference>
<dbReference type="Proteomes" id="UP001259832">
    <property type="component" value="Unassembled WGS sequence"/>
</dbReference>
<dbReference type="InterPro" id="IPR042269">
    <property type="entry name" value="Ser_carbopepase_S28_SKS"/>
</dbReference>
<protein>
    <submittedName>
        <fullName evidence="6">Lysosomal Pro-X carboxypeptidase</fullName>
    </submittedName>
</protein>
<proteinExistence type="inferred from homology"/>
<reference evidence="6" key="1">
    <citation type="submission" date="2023-08" db="EMBL/GenBank/DDBJ databases">
        <title>Reference Genome Resource for the Citrus Pathogen Phytophthora citrophthora.</title>
        <authorList>
            <person name="Moller H."/>
            <person name="Coetzee B."/>
            <person name="Rose L.J."/>
            <person name="Van Niekerk J.M."/>
        </authorList>
    </citation>
    <scope>NUCLEOTIDE SEQUENCE</scope>
    <source>
        <strain evidence="6">STE-U-9442</strain>
    </source>
</reference>
<dbReference type="FunFam" id="3.40.50.1820:FF:000839">
    <property type="entry name" value="Serine carboxypeptidase S28 family protein"/>
    <property type="match status" value="2"/>
</dbReference>
<dbReference type="PANTHER" id="PTHR11010:SF38">
    <property type="entry name" value="LYSOSOMAL PRO-X CARBOXYPEPTIDASE"/>
    <property type="match status" value="1"/>
</dbReference>
<dbReference type="GO" id="GO:0008239">
    <property type="term" value="F:dipeptidyl-peptidase activity"/>
    <property type="evidence" value="ECO:0007669"/>
    <property type="project" value="TreeGrafter"/>
</dbReference>
<sequence length="1069" mass="119895">MAHEKMMLLGTADARYKEVQRSRRHLLLAVVGLLAAPVLLLATVFMGKDPVVPVATEIATNPLPTLNMRTDPSNLLAQCDEKFFTQTLDHFDVGAPTYQQRYFVCDNHFKPGGVMFFYVGNEADVELYLNHTGLMWENADEFGAMLVFAEHRYFGKSVPFGKDVTKHMKYLSTEQALADFAVLITHLKTEWKRDIPVIGFGGSYGGMLGSWFRMKYPHIIDGVIAGSAPILSFLGDEVPLDKGSFERIVTFDASEKAGSAPNCVPNIRRVWPTMKRLGKTEHGRKELKKALSLCDSAKVKAEKDVDEVMEWAKSAFDYMAMGNYPYPSSYIMNGVSVLPAYPIRVACSYVAENFAEDDDIGLLSAFSKSLGVYYNSTEDQACYELSAPSNESAMDSDFWDYIFCSEIYQPQNVDGVNDMFWPVAWNFTADNENCKSEWGVEIRPLWATTQYGGRKALKAASNIVFSNGNYDPWSGTGVLKSYSDSVVALSVEGGAHHLDLMFSNKLDTPSVLAVREAEKQHMHKWAREFYQRKATIEKCKEKKNPSLCLTMWMVRVPTIKAVLVVSTMLLLAFQYLSTFASQDVPIEDYSFISAGATSTNLVAQCDEKFFTQTLDHFDVGAPTYQQRYFVCDNHFKPGGVMFFYVGNEADVELYLNHTGLMWENADEFGAMLVFAEHRYFGKSVPFGKDVTKHMKYLSTEQALADFAVLITHLKTEWKRDIPVIGFGGSYGGMLGSWFRMKYPHIIDGVIAASAPILSYFGDEVVHDLGGYSQVTTFDASPAAGSAENCVPNVRRAWPAMKKLWKSNDGCRKLKQALSLCENTSLESEEDVDKLMEWAKDAFDSMAMGNYPYPSSYIMNGVSVLPAYPVRVACSHIQGTFDDTVEGEFELLQAFSKAIGVYYNSTTDKECYQLTAPSPEDAANSNFWDYIYCAELYGPTTTDGVKDMFWSAPWNFTKDNASCYAEWKIDARIAWPTIHYGGRRFLKVASNIVFSNGNYDPCSATGVLKNYSDSVVAVHIEGGAHHLDLMFSNPLDPEPLKNARATEIRHMHKWAKAFYAHKMLLDPERL</sequence>
<keyword evidence="3" id="KW-0732">Signal</keyword>
<keyword evidence="5" id="KW-0325">Glycoprotein</keyword>
<comment type="similarity">
    <text evidence="1">Belongs to the peptidase S28 family.</text>
</comment>
<dbReference type="Gene3D" id="1.20.120.980">
    <property type="entry name" value="Serine carboxypeptidase S28, SKS domain"/>
    <property type="match status" value="2"/>
</dbReference>
<keyword evidence="7" id="KW-1185">Reference proteome</keyword>
<comment type="caution">
    <text evidence="6">The sequence shown here is derived from an EMBL/GenBank/DDBJ whole genome shotgun (WGS) entry which is preliminary data.</text>
</comment>
<dbReference type="GO" id="GO:0006508">
    <property type="term" value="P:proteolysis"/>
    <property type="evidence" value="ECO:0007669"/>
    <property type="project" value="UniProtKB-KW"/>
</dbReference>
<evidence type="ECO:0000313" key="7">
    <source>
        <dbReference type="Proteomes" id="UP001259832"/>
    </source>
</evidence>
<dbReference type="SUPFAM" id="SSF53474">
    <property type="entry name" value="alpha/beta-Hydrolases"/>
    <property type="match status" value="2"/>
</dbReference>
<dbReference type="InterPro" id="IPR008758">
    <property type="entry name" value="Peptidase_S28"/>
</dbReference>
<evidence type="ECO:0000256" key="2">
    <source>
        <dbReference type="ARBA" id="ARBA00022670"/>
    </source>
</evidence>
<evidence type="ECO:0000256" key="4">
    <source>
        <dbReference type="ARBA" id="ARBA00022801"/>
    </source>
</evidence>
<organism evidence="6 7">
    <name type="scientific">Phytophthora citrophthora</name>
    <dbReference type="NCBI Taxonomy" id="4793"/>
    <lineage>
        <taxon>Eukaryota</taxon>
        <taxon>Sar</taxon>
        <taxon>Stramenopiles</taxon>
        <taxon>Oomycota</taxon>
        <taxon>Peronosporomycetes</taxon>
        <taxon>Peronosporales</taxon>
        <taxon>Peronosporaceae</taxon>
        <taxon>Phytophthora</taxon>
    </lineage>
</organism>
<keyword evidence="4" id="KW-0378">Hydrolase</keyword>
<keyword evidence="2" id="KW-0645">Protease</keyword>
<evidence type="ECO:0000256" key="3">
    <source>
        <dbReference type="ARBA" id="ARBA00022729"/>
    </source>
</evidence>
<dbReference type="EMBL" id="JASMQC010000038">
    <property type="protein sequence ID" value="KAK1930627.1"/>
    <property type="molecule type" value="Genomic_DNA"/>
</dbReference>
<evidence type="ECO:0000313" key="6">
    <source>
        <dbReference type="EMBL" id="KAK1930627.1"/>
    </source>
</evidence>
<accession>A0AAD9G393</accession>
<gene>
    <name evidence="6" type="ORF">P3T76_013948</name>
</gene>
<dbReference type="Gene3D" id="3.40.50.1820">
    <property type="entry name" value="alpha/beta hydrolase"/>
    <property type="match status" value="2"/>
</dbReference>
<evidence type="ECO:0000256" key="5">
    <source>
        <dbReference type="ARBA" id="ARBA00023180"/>
    </source>
</evidence>
<dbReference type="Pfam" id="PF05577">
    <property type="entry name" value="Peptidase_S28"/>
    <property type="match status" value="2"/>
</dbReference>
<dbReference type="PANTHER" id="PTHR11010">
    <property type="entry name" value="PROTEASE S28 PRO-X CARBOXYPEPTIDASE-RELATED"/>
    <property type="match status" value="1"/>
</dbReference>
<evidence type="ECO:0000256" key="1">
    <source>
        <dbReference type="ARBA" id="ARBA00011079"/>
    </source>
</evidence>
<dbReference type="AlphaFoldDB" id="A0AAD9G393"/>
<dbReference type="InterPro" id="IPR029058">
    <property type="entry name" value="AB_hydrolase_fold"/>
</dbReference>